<dbReference type="EMBL" id="FOSP01000013">
    <property type="protein sequence ID" value="SFK72230.1"/>
    <property type="molecule type" value="Genomic_DNA"/>
</dbReference>
<keyword evidence="3" id="KW-0949">S-adenosyl-L-methionine</keyword>
<evidence type="ECO:0000256" key="1">
    <source>
        <dbReference type="ARBA" id="ARBA00022603"/>
    </source>
</evidence>
<dbReference type="GO" id="GO:0032259">
    <property type="term" value="P:methylation"/>
    <property type="evidence" value="ECO:0007669"/>
    <property type="project" value="UniProtKB-KW"/>
</dbReference>
<feature type="domain" description="Methyltransferase" evidence="4">
    <location>
        <begin position="53"/>
        <end position="149"/>
    </location>
</feature>
<evidence type="ECO:0000259" key="4">
    <source>
        <dbReference type="Pfam" id="PF13649"/>
    </source>
</evidence>
<sequence>MTKQKLNHKNYVPALGYHWLTPFYDPLIRFAGRGNLLKDALIVQARLEKGQQVLDLGCGTGALAILIKRDFPSVGIAALDCDRKMLSIAERKASQIGVDIQFEHAFAENLPYPVDSFDRVVSSLFFHHLSWGRKKQVANELFRVLKPGGELHVIDWGRASNKLMRCLFFVVQLVDGFSNTQDNVSGRLIEVFCEAGFSRVCQHQSLNTIFGTLTLYTAVKAAGK</sequence>
<dbReference type="GO" id="GO:0008168">
    <property type="term" value="F:methyltransferase activity"/>
    <property type="evidence" value="ECO:0007669"/>
    <property type="project" value="UniProtKB-KW"/>
</dbReference>
<dbReference type="Proteomes" id="UP000199533">
    <property type="component" value="Unassembled WGS sequence"/>
</dbReference>
<evidence type="ECO:0000313" key="6">
    <source>
        <dbReference type="Proteomes" id="UP000199533"/>
    </source>
</evidence>
<proteinExistence type="predicted"/>
<evidence type="ECO:0000256" key="2">
    <source>
        <dbReference type="ARBA" id="ARBA00022679"/>
    </source>
</evidence>
<dbReference type="CDD" id="cd02440">
    <property type="entry name" value="AdoMet_MTases"/>
    <property type="match status" value="1"/>
</dbReference>
<keyword evidence="1 5" id="KW-0489">Methyltransferase</keyword>
<keyword evidence="2" id="KW-0808">Transferase</keyword>
<dbReference type="Gene3D" id="3.40.50.150">
    <property type="entry name" value="Vaccinia Virus protein VP39"/>
    <property type="match status" value="1"/>
</dbReference>
<organism evidence="5 6">
    <name type="scientific">Nitrosomonas aestuarii</name>
    <dbReference type="NCBI Taxonomy" id="52441"/>
    <lineage>
        <taxon>Bacteria</taxon>
        <taxon>Pseudomonadati</taxon>
        <taxon>Pseudomonadota</taxon>
        <taxon>Betaproteobacteria</taxon>
        <taxon>Nitrosomonadales</taxon>
        <taxon>Nitrosomonadaceae</taxon>
        <taxon>Nitrosomonas</taxon>
    </lineage>
</organism>
<dbReference type="InterPro" id="IPR023576">
    <property type="entry name" value="UbiE/COQ5_MeTrFase_CS"/>
</dbReference>
<keyword evidence="5" id="KW-0830">Ubiquinone</keyword>
<keyword evidence="6" id="KW-1185">Reference proteome</keyword>
<dbReference type="InterPro" id="IPR029063">
    <property type="entry name" value="SAM-dependent_MTases_sf"/>
</dbReference>
<dbReference type="PANTHER" id="PTHR43591">
    <property type="entry name" value="METHYLTRANSFERASE"/>
    <property type="match status" value="1"/>
</dbReference>
<dbReference type="AlphaFoldDB" id="A0A1I4BUY0"/>
<gene>
    <name evidence="5" type="ORF">SAMN05216302_101366</name>
</gene>
<evidence type="ECO:0000313" key="5">
    <source>
        <dbReference type="EMBL" id="SFK72230.1"/>
    </source>
</evidence>
<dbReference type="OrthoDB" id="8595155at2"/>
<reference evidence="6" key="1">
    <citation type="submission" date="2016-10" db="EMBL/GenBank/DDBJ databases">
        <authorList>
            <person name="Varghese N."/>
            <person name="Submissions S."/>
        </authorList>
    </citation>
    <scope>NUCLEOTIDE SEQUENCE [LARGE SCALE GENOMIC DNA]</scope>
    <source>
        <strain evidence="6">Nm69</strain>
    </source>
</reference>
<name>A0A1I4BUY0_9PROT</name>
<dbReference type="RefSeq" id="WP_090699588.1">
    <property type="nucleotide sequence ID" value="NZ_FOSP01000013.1"/>
</dbReference>
<dbReference type="Pfam" id="PF13649">
    <property type="entry name" value="Methyltransf_25"/>
    <property type="match status" value="1"/>
</dbReference>
<protein>
    <submittedName>
        <fullName evidence="5">Ubiquinone/menaquinone biosynthesis C-methylase UbiE</fullName>
    </submittedName>
</protein>
<dbReference type="SUPFAM" id="SSF53335">
    <property type="entry name" value="S-adenosyl-L-methionine-dependent methyltransferases"/>
    <property type="match status" value="1"/>
</dbReference>
<dbReference type="PROSITE" id="PS01184">
    <property type="entry name" value="UBIE_2"/>
    <property type="match status" value="1"/>
</dbReference>
<dbReference type="STRING" id="52441.SAMN05216302_101366"/>
<evidence type="ECO:0000256" key="3">
    <source>
        <dbReference type="ARBA" id="ARBA00022691"/>
    </source>
</evidence>
<accession>A0A1I4BUY0</accession>
<dbReference type="InterPro" id="IPR041698">
    <property type="entry name" value="Methyltransf_25"/>
</dbReference>